<dbReference type="PANTHER" id="PTHR47363">
    <property type="entry name" value="GLUCOKINASE"/>
    <property type="match status" value="1"/>
</dbReference>
<dbReference type="InterPro" id="IPR043129">
    <property type="entry name" value="ATPase_NBD"/>
</dbReference>
<dbReference type="GO" id="GO:0006096">
    <property type="term" value="P:glycolytic process"/>
    <property type="evidence" value="ECO:0007669"/>
    <property type="project" value="InterPro"/>
</dbReference>
<name>A0A5A5TFQ5_9CHLR</name>
<dbReference type="CDD" id="cd24008">
    <property type="entry name" value="ASKHA_NBD_GLK"/>
    <property type="match status" value="1"/>
</dbReference>
<keyword evidence="2 4" id="KW-0418">Kinase</keyword>
<proteinExistence type="inferred from homology"/>
<dbReference type="PANTHER" id="PTHR47363:SF1">
    <property type="entry name" value="GLUCOKINASE"/>
    <property type="match status" value="1"/>
</dbReference>
<comment type="caution">
    <text evidence="4">The sequence shown here is derived from an EMBL/GenBank/DDBJ whole genome shotgun (WGS) entry which is preliminary data.</text>
</comment>
<dbReference type="InterPro" id="IPR003836">
    <property type="entry name" value="Glucokinase"/>
</dbReference>
<dbReference type="AlphaFoldDB" id="A0A5A5TFQ5"/>
<evidence type="ECO:0000256" key="1">
    <source>
        <dbReference type="ARBA" id="ARBA00022679"/>
    </source>
</evidence>
<accession>A0A5A5TFQ5</accession>
<gene>
    <name evidence="4" type="primary">glk_2</name>
    <name evidence="4" type="ORF">KDI_33080</name>
</gene>
<dbReference type="GO" id="GO:0005536">
    <property type="term" value="F:D-glucose binding"/>
    <property type="evidence" value="ECO:0007669"/>
    <property type="project" value="InterPro"/>
</dbReference>
<evidence type="ECO:0000256" key="3">
    <source>
        <dbReference type="RuleBase" id="RU004046"/>
    </source>
</evidence>
<dbReference type="Proteomes" id="UP000322530">
    <property type="component" value="Unassembled WGS sequence"/>
</dbReference>
<reference evidence="4 5" key="1">
    <citation type="submission" date="2019-01" db="EMBL/GenBank/DDBJ databases">
        <title>Draft genome sequence of Dictyobacter sp. Uno17.</title>
        <authorList>
            <person name="Wang C.M."/>
            <person name="Zheng Y."/>
            <person name="Sakai Y."/>
            <person name="Abe K."/>
            <person name="Yokota A."/>
            <person name="Yabe S."/>
        </authorList>
    </citation>
    <scope>NUCLEOTIDE SEQUENCE [LARGE SCALE GENOMIC DNA]</scope>
    <source>
        <strain evidence="4 5">Uno17</strain>
    </source>
</reference>
<keyword evidence="5" id="KW-1185">Reference proteome</keyword>
<dbReference type="SUPFAM" id="SSF53067">
    <property type="entry name" value="Actin-like ATPase domain"/>
    <property type="match status" value="1"/>
</dbReference>
<dbReference type="NCBIfam" id="TIGR00749">
    <property type="entry name" value="glk"/>
    <property type="match status" value="1"/>
</dbReference>
<dbReference type="EMBL" id="BIXY01000050">
    <property type="protein sequence ID" value="GCF09744.1"/>
    <property type="molecule type" value="Genomic_DNA"/>
</dbReference>
<dbReference type="GO" id="GO:0004340">
    <property type="term" value="F:glucokinase activity"/>
    <property type="evidence" value="ECO:0007669"/>
    <property type="project" value="InterPro"/>
</dbReference>
<evidence type="ECO:0000313" key="5">
    <source>
        <dbReference type="Proteomes" id="UP000322530"/>
    </source>
</evidence>
<evidence type="ECO:0000256" key="2">
    <source>
        <dbReference type="ARBA" id="ARBA00022777"/>
    </source>
</evidence>
<dbReference type="Gene3D" id="3.40.367.20">
    <property type="match status" value="1"/>
</dbReference>
<dbReference type="Gene3D" id="3.30.420.40">
    <property type="match status" value="1"/>
</dbReference>
<organism evidence="4 5">
    <name type="scientific">Dictyobacter arantiisoli</name>
    <dbReference type="NCBI Taxonomy" id="2014874"/>
    <lineage>
        <taxon>Bacteria</taxon>
        <taxon>Bacillati</taxon>
        <taxon>Chloroflexota</taxon>
        <taxon>Ktedonobacteria</taxon>
        <taxon>Ktedonobacterales</taxon>
        <taxon>Dictyobacteraceae</taxon>
        <taxon>Dictyobacter</taxon>
    </lineage>
</organism>
<protein>
    <submittedName>
        <fullName evidence="4">Glucokinase</fullName>
    </submittedName>
</protein>
<evidence type="ECO:0000313" key="4">
    <source>
        <dbReference type="EMBL" id="GCF09744.1"/>
    </source>
</evidence>
<comment type="similarity">
    <text evidence="3">Belongs to the bacterial glucokinase family.</text>
</comment>
<dbReference type="GO" id="GO:0005524">
    <property type="term" value="F:ATP binding"/>
    <property type="evidence" value="ECO:0007669"/>
    <property type="project" value="InterPro"/>
</dbReference>
<dbReference type="Pfam" id="PF02685">
    <property type="entry name" value="Glucokinase"/>
    <property type="match status" value="1"/>
</dbReference>
<sequence length="333" mass="36452">MLIAGDIGGTKTILAAYAHDSSPSKPIVQRQYVSAQYPNLETITNEFLNEVNLPIHYAYFAVAGPIINGTAKLTNLPWKLSEQGFQRPPGIFSIRLMNDLEAIANSIPHLLPQDIQTINTGKSQSNGAKAVIAPGTGLGQAYLAWDGHEYRAHASEGGHASFAPHNDQEVQLLQYLWKQMKHVSVESVCSGIGVPNIYDFVKESQQLKEKPEVVSNFEGIPRSERTRVIFDEALKADEPDAICSKTLVVFLNILGAETGNLALKQLATSGIYLSGGIAMHLRSVLGDGRFMQTFVEKGRMSEMLQQIPIHIMLTRAALLGVAGYGLKELYRHA</sequence>
<keyword evidence="1" id="KW-0808">Transferase</keyword>